<gene>
    <name evidence="1" type="ORF">SJPD1_1636</name>
</gene>
<dbReference type="KEGG" id="sulj:SJPD1_1636"/>
<dbReference type="Pfam" id="PF14253">
    <property type="entry name" value="AbiH"/>
    <property type="match status" value="1"/>
</dbReference>
<dbReference type="Proteomes" id="UP000217349">
    <property type="component" value="Chromosome"/>
</dbReference>
<accession>A0A290HDV9</accession>
<evidence type="ECO:0000313" key="2">
    <source>
        <dbReference type="Proteomes" id="UP000217349"/>
    </source>
</evidence>
<proteinExistence type="predicted"/>
<dbReference type="OrthoDB" id="9810135at2"/>
<sequence length="270" mass="31372">MKIMIIGNGFDLNLGLKTSYSDFISSDFFKSLVAENNSLAVYLAKQNELNNWVDIEQEITKYSTQVQAQDTEVENDFEALKTALMAYLKEAQEGEINHESKAFQMMRNEIATTDKIYNFNYTNSIFRVAEMLKIDIAVKRKHFYIHGSIENKDIIFGVEDTAKVHKKHKFFKKSHNENFGKSDIMNFLNMNNDLVVFGHSFGITDSSYFADYIHELSIIKNKENPELKFFHYGKQGYKELMAMLDEYTFDNVSKFKTYINLITCDSSKNN</sequence>
<dbReference type="InterPro" id="IPR025935">
    <property type="entry name" value="AbiH"/>
</dbReference>
<evidence type="ECO:0000313" key="1">
    <source>
        <dbReference type="EMBL" id="ATB69742.1"/>
    </source>
</evidence>
<dbReference type="RefSeq" id="WP_096046707.1">
    <property type="nucleotide sequence ID" value="NZ_CP023275.1"/>
</dbReference>
<reference evidence="2" key="1">
    <citation type="submission" date="2017-09" db="EMBL/GenBank/DDBJ databases">
        <title>The complete genome of Sulfurospirillum sp. JPD-1.</title>
        <authorList>
            <person name="Goris T."/>
        </authorList>
    </citation>
    <scope>NUCLEOTIDE SEQUENCE [LARGE SCALE GENOMIC DNA]</scope>
    <source>
        <strain evidence="2">JPD-1</strain>
    </source>
</reference>
<protein>
    <submittedName>
        <fullName evidence="1">Uncharacterized protein</fullName>
    </submittedName>
</protein>
<name>A0A290HDV9_9BACT</name>
<organism evidence="1 2">
    <name type="scientific">Sulfurospirillum diekertiae</name>
    <dbReference type="NCBI Taxonomy" id="1854492"/>
    <lineage>
        <taxon>Bacteria</taxon>
        <taxon>Pseudomonadati</taxon>
        <taxon>Campylobacterota</taxon>
        <taxon>Epsilonproteobacteria</taxon>
        <taxon>Campylobacterales</taxon>
        <taxon>Sulfurospirillaceae</taxon>
        <taxon>Sulfurospirillum</taxon>
    </lineage>
</organism>
<dbReference type="EMBL" id="CP023275">
    <property type="protein sequence ID" value="ATB69742.1"/>
    <property type="molecule type" value="Genomic_DNA"/>
</dbReference>
<dbReference type="AlphaFoldDB" id="A0A290HDV9"/>